<feature type="transmembrane region" description="Helical" evidence="1">
    <location>
        <begin position="7"/>
        <end position="24"/>
    </location>
</feature>
<dbReference type="KEGG" id="lji:ELX58_03945"/>
<evidence type="ECO:0000256" key="1">
    <source>
        <dbReference type="SAM" id="Phobius"/>
    </source>
</evidence>
<sequence length="61" mass="6813">MKDWVQIIIGLLVLGITLFLLGKYSPLQMLNWFTAIIGIVVGTAALMYTCVNWGKYLGHTL</sequence>
<dbReference type="Proteomes" id="UP000294321">
    <property type="component" value="Chromosome"/>
</dbReference>
<dbReference type="AlphaFoldDB" id="A0A4P6ZL63"/>
<evidence type="ECO:0000313" key="2">
    <source>
        <dbReference type="EMBL" id="QBP18303.1"/>
    </source>
</evidence>
<dbReference type="EMBL" id="CP034726">
    <property type="protein sequence ID" value="QBP18303.1"/>
    <property type="molecule type" value="Genomic_DNA"/>
</dbReference>
<name>A0A4P6ZL63_9LACO</name>
<evidence type="ECO:0000313" key="3">
    <source>
        <dbReference type="Proteomes" id="UP000294321"/>
    </source>
</evidence>
<accession>A0A4P6ZL63</accession>
<proteinExistence type="predicted"/>
<keyword evidence="1" id="KW-0812">Transmembrane</keyword>
<protein>
    <submittedName>
        <fullName evidence="2">Uncharacterized protein</fullName>
    </submittedName>
</protein>
<organism evidence="2 3">
    <name type="scientific">Acetilactobacillus jinshanensis</name>
    <dbReference type="NCBI Taxonomy" id="1720083"/>
    <lineage>
        <taxon>Bacteria</taxon>
        <taxon>Bacillati</taxon>
        <taxon>Bacillota</taxon>
        <taxon>Bacilli</taxon>
        <taxon>Lactobacillales</taxon>
        <taxon>Lactobacillaceae</taxon>
        <taxon>Acetilactobacillus</taxon>
    </lineage>
</organism>
<keyword evidence="3" id="KW-1185">Reference proteome</keyword>
<gene>
    <name evidence="2" type="ORF">ELX58_03945</name>
</gene>
<keyword evidence="1" id="KW-0472">Membrane</keyword>
<reference evidence="3" key="1">
    <citation type="submission" date="2018-12" db="EMBL/GenBank/DDBJ databases">
        <title>A new species of lactobacillus.</title>
        <authorList>
            <person name="Jian Y."/>
            <person name="Xin L."/>
            <person name="Hong Z.J."/>
            <person name="Ming L.Z."/>
            <person name="Hong X.Z."/>
        </authorList>
    </citation>
    <scope>NUCLEOTIDE SEQUENCE [LARGE SCALE GENOMIC DNA]</scope>
    <source>
        <strain evidence="3">HSLZ-75</strain>
    </source>
</reference>
<dbReference type="RefSeq" id="WP_133441862.1">
    <property type="nucleotide sequence ID" value="NZ_CP034726.1"/>
</dbReference>
<feature type="transmembrane region" description="Helical" evidence="1">
    <location>
        <begin position="30"/>
        <end position="51"/>
    </location>
</feature>
<keyword evidence="1" id="KW-1133">Transmembrane helix</keyword>